<dbReference type="GO" id="GO:0005547">
    <property type="term" value="F:phosphatidylinositol-3,4,5-trisphosphate binding"/>
    <property type="evidence" value="ECO:0007669"/>
    <property type="project" value="TreeGrafter"/>
</dbReference>
<evidence type="ECO:0000259" key="1">
    <source>
        <dbReference type="PROSITE" id="PS50003"/>
    </source>
</evidence>
<dbReference type="SUPFAM" id="SSF50729">
    <property type="entry name" value="PH domain-like"/>
    <property type="match status" value="2"/>
</dbReference>
<dbReference type="Gene3D" id="1.10.220.150">
    <property type="entry name" value="Arf GTPase activating protein"/>
    <property type="match status" value="1"/>
</dbReference>
<dbReference type="EMBL" id="CAJZBQ010000054">
    <property type="protein sequence ID" value="CAG9332128.1"/>
    <property type="molecule type" value="Genomic_DNA"/>
</dbReference>
<dbReference type="SMART" id="SM00233">
    <property type="entry name" value="PH"/>
    <property type="match status" value="2"/>
</dbReference>
<dbReference type="SMART" id="SM00105">
    <property type="entry name" value="ArfGap"/>
    <property type="match status" value="1"/>
</dbReference>
<dbReference type="Gene3D" id="2.30.29.30">
    <property type="entry name" value="Pleckstrin-homology domain (PH domain)/Phosphotyrosine-binding domain (PTB)"/>
    <property type="match status" value="1"/>
</dbReference>
<protein>
    <recommendedName>
        <fullName evidence="1">PH domain-containing protein</fullName>
    </recommendedName>
</protein>
<name>A0AAU9K5F2_9CILI</name>
<feature type="domain" description="PH" evidence="1">
    <location>
        <begin position="205"/>
        <end position="295"/>
    </location>
</feature>
<proteinExistence type="predicted"/>
<gene>
    <name evidence="2" type="ORF">BSTOLATCC_MIC55582</name>
</gene>
<dbReference type="InterPro" id="IPR038508">
    <property type="entry name" value="ArfGAP_dom_sf"/>
</dbReference>
<dbReference type="GO" id="GO:0005886">
    <property type="term" value="C:plasma membrane"/>
    <property type="evidence" value="ECO:0007669"/>
    <property type="project" value="TreeGrafter"/>
</dbReference>
<dbReference type="InterPro" id="IPR011993">
    <property type="entry name" value="PH-like_dom_sf"/>
</dbReference>
<dbReference type="Pfam" id="PF01412">
    <property type="entry name" value="ArfGap"/>
    <property type="match status" value="1"/>
</dbReference>
<dbReference type="AlphaFoldDB" id="A0AAU9K5F2"/>
<dbReference type="SUPFAM" id="SSF57863">
    <property type="entry name" value="ArfGap/RecO-like zinc finger"/>
    <property type="match status" value="1"/>
</dbReference>
<dbReference type="PROSITE" id="PS50003">
    <property type="entry name" value="PH_DOMAIN"/>
    <property type="match status" value="2"/>
</dbReference>
<dbReference type="InterPro" id="IPR037278">
    <property type="entry name" value="ARFGAP/RecO"/>
</dbReference>
<dbReference type="PANTHER" id="PTHR46021:SF2">
    <property type="entry name" value="ARF-GAP WITH DUAL PH DOMAIN-CONTAINING PROTEIN 1"/>
    <property type="match status" value="1"/>
</dbReference>
<dbReference type="PANTHER" id="PTHR46021">
    <property type="entry name" value="ARF-GAP WITH DUAL PH DOMAIN-CONTAINING PROTEIN 1-LIKE PROTEIN"/>
    <property type="match status" value="1"/>
</dbReference>
<dbReference type="InterPro" id="IPR001849">
    <property type="entry name" value="PH_domain"/>
</dbReference>
<dbReference type="GO" id="GO:0005096">
    <property type="term" value="F:GTPase activator activity"/>
    <property type="evidence" value="ECO:0007669"/>
    <property type="project" value="InterPro"/>
</dbReference>
<evidence type="ECO:0000313" key="2">
    <source>
        <dbReference type="EMBL" id="CAG9332128.1"/>
    </source>
</evidence>
<keyword evidence="3" id="KW-1185">Reference proteome</keyword>
<dbReference type="InterPro" id="IPR052589">
    <property type="entry name" value="Arf-GAP_dual-PH_domain"/>
</dbReference>
<dbReference type="Proteomes" id="UP001162131">
    <property type="component" value="Unassembled WGS sequence"/>
</dbReference>
<feature type="domain" description="PH" evidence="1">
    <location>
        <begin position="328"/>
        <end position="422"/>
    </location>
</feature>
<sequence>MDAIRSQNSHCADCALEEVDSVNMQFGVFLCQYCAEVHIHFNLPIRKLSDNFNDEEISFLSKSGNQKANLSLLIGLPPWVVTPKKYNFDSIRHWWVEAKYIKAIWARESQKNVPKHDLNKFWFYIDEVTREQPKIKGPVMRQDIKKLFDEGTYLFGNSYIWHPVYGHKWTLLEKALDIITPSSAVSDASIHEACQKRLQLLNYPYPHAKGHLEMIHKARSVKKWVVLLERKIMVFQSNISQYPEFELNIEDVEISLTESNGLALFLQTRTNDLTFQSPKMEEVIEWYHALHCASYLLMVLSDDLMMPNYDLAELHICNIQNSNEYMGEKIHEAVLKKEGSIWKSVRSRWFVLRTQGLYYYINRTDKAPRGMIKLYPETKIEVGNDPKPSNHFLLIGEKVLHLWAENVHQKEEWVVKLNQAIANLKNPDIQRNYLTLN</sequence>
<organism evidence="2 3">
    <name type="scientific">Blepharisma stoltei</name>
    <dbReference type="NCBI Taxonomy" id="1481888"/>
    <lineage>
        <taxon>Eukaryota</taxon>
        <taxon>Sar</taxon>
        <taxon>Alveolata</taxon>
        <taxon>Ciliophora</taxon>
        <taxon>Postciliodesmatophora</taxon>
        <taxon>Heterotrichea</taxon>
        <taxon>Heterotrichida</taxon>
        <taxon>Blepharismidae</taxon>
        <taxon>Blepharisma</taxon>
    </lineage>
</organism>
<comment type="caution">
    <text evidence="2">The sequence shown here is derived from an EMBL/GenBank/DDBJ whole genome shotgun (WGS) entry which is preliminary data.</text>
</comment>
<accession>A0AAU9K5F2</accession>
<evidence type="ECO:0000313" key="3">
    <source>
        <dbReference type="Proteomes" id="UP001162131"/>
    </source>
</evidence>
<dbReference type="GO" id="GO:0005737">
    <property type="term" value="C:cytoplasm"/>
    <property type="evidence" value="ECO:0007669"/>
    <property type="project" value="TreeGrafter"/>
</dbReference>
<reference evidence="2" key="1">
    <citation type="submission" date="2021-09" db="EMBL/GenBank/DDBJ databases">
        <authorList>
            <consortium name="AG Swart"/>
            <person name="Singh M."/>
            <person name="Singh A."/>
            <person name="Seah K."/>
            <person name="Emmerich C."/>
        </authorList>
    </citation>
    <scope>NUCLEOTIDE SEQUENCE</scope>
    <source>
        <strain evidence="2">ATCC30299</strain>
    </source>
</reference>
<dbReference type="InterPro" id="IPR001164">
    <property type="entry name" value="ArfGAP_dom"/>
</dbReference>
<dbReference type="Pfam" id="PF00169">
    <property type="entry name" value="PH"/>
    <property type="match status" value="1"/>
</dbReference>